<dbReference type="SUPFAM" id="SSF48498">
    <property type="entry name" value="Tetracyclin repressor-like, C-terminal domain"/>
    <property type="match status" value="1"/>
</dbReference>
<gene>
    <name evidence="6" type="ORF">G443_000696</name>
</gene>
<evidence type="ECO:0000256" key="3">
    <source>
        <dbReference type="ARBA" id="ARBA00023163"/>
    </source>
</evidence>
<dbReference type="SUPFAM" id="SSF46689">
    <property type="entry name" value="Homeodomain-like"/>
    <property type="match status" value="1"/>
</dbReference>
<comment type="caution">
    <text evidence="6">The sequence shown here is derived from an EMBL/GenBank/DDBJ whole genome shotgun (WGS) entry which is preliminary data.</text>
</comment>
<accession>A0ABT1JD54</accession>
<organism evidence="6 7">
    <name type="scientific">Actinoalloteichus caeruleus DSM 43889</name>
    <dbReference type="NCBI Taxonomy" id="1120930"/>
    <lineage>
        <taxon>Bacteria</taxon>
        <taxon>Bacillati</taxon>
        <taxon>Actinomycetota</taxon>
        <taxon>Actinomycetes</taxon>
        <taxon>Pseudonocardiales</taxon>
        <taxon>Pseudonocardiaceae</taxon>
        <taxon>Actinoalloteichus</taxon>
        <taxon>Actinoalloteichus cyanogriseus</taxon>
    </lineage>
</organism>
<keyword evidence="7" id="KW-1185">Reference proteome</keyword>
<dbReference type="PANTHER" id="PTHR30055:SF151">
    <property type="entry name" value="TRANSCRIPTIONAL REGULATORY PROTEIN"/>
    <property type="match status" value="1"/>
</dbReference>
<dbReference type="RefSeq" id="WP_026418060.1">
    <property type="nucleotide sequence ID" value="NZ_AUBJ02000001.1"/>
</dbReference>
<evidence type="ECO:0000313" key="7">
    <source>
        <dbReference type="Proteomes" id="UP000791080"/>
    </source>
</evidence>
<keyword evidence="3" id="KW-0804">Transcription</keyword>
<dbReference type="EMBL" id="AUBJ02000001">
    <property type="protein sequence ID" value="MCP2330426.1"/>
    <property type="molecule type" value="Genomic_DNA"/>
</dbReference>
<dbReference type="InterPro" id="IPR004111">
    <property type="entry name" value="Repressor_TetR_C"/>
</dbReference>
<evidence type="ECO:0000259" key="5">
    <source>
        <dbReference type="PROSITE" id="PS50977"/>
    </source>
</evidence>
<dbReference type="PANTHER" id="PTHR30055">
    <property type="entry name" value="HTH-TYPE TRANSCRIPTIONAL REGULATOR RUTR"/>
    <property type="match status" value="1"/>
</dbReference>
<dbReference type="Proteomes" id="UP000791080">
    <property type="component" value="Unassembled WGS sequence"/>
</dbReference>
<proteinExistence type="predicted"/>
<dbReference type="Pfam" id="PF00440">
    <property type="entry name" value="TetR_N"/>
    <property type="match status" value="1"/>
</dbReference>
<reference evidence="6 7" key="1">
    <citation type="submission" date="2022-06" db="EMBL/GenBank/DDBJ databases">
        <title>Genomic Encyclopedia of Type Strains, Phase I: the one thousand microbial genomes (KMG-I) project.</title>
        <authorList>
            <person name="Kyrpides N."/>
        </authorList>
    </citation>
    <scope>NUCLEOTIDE SEQUENCE [LARGE SCALE GENOMIC DNA]</scope>
    <source>
        <strain evidence="6 7">DSM 43889</strain>
    </source>
</reference>
<dbReference type="InterPro" id="IPR036271">
    <property type="entry name" value="Tet_transcr_reg_TetR-rel_C_sf"/>
</dbReference>
<keyword evidence="1" id="KW-0805">Transcription regulation</keyword>
<name>A0ABT1JD54_ACTCY</name>
<keyword evidence="2 4" id="KW-0238">DNA-binding</keyword>
<dbReference type="Pfam" id="PF02909">
    <property type="entry name" value="TetR_C_1"/>
    <property type="match status" value="1"/>
</dbReference>
<dbReference type="InterPro" id="IPR001647">
    <property type="entry name" value="HTH_TetR"/>
</dbReference>
<dbReference type="Gene3D" id="1.10.10.60">
    <property type="entry name" value="Homeodomain-like"/>
    <property type="match status" value="1"/>
</dbReference>
<evidence type="ECO:0000313" key="6">
    <source>
        <dbReference type="EMBL" id="MCP2330426.1"/>
    </source>
</evidence>
<feature type="domain" description="HTH tetR-type" evidence="5">
    <location>
        <begin position="32"/>
        <end position="92"/>
    </location>
</feature>
<protein>
    <submittedName>
        <fullName evidence="6">Transcriptional regulator, TetR family</fullName>
    </submittedName>
</protein>
<evidence type="ECO:0000256" key="1">
    <source>
        <dbReference type="ARBA" id="ARBA00023015"/>
    </source>
</evidence>
<dbReference type="InterPro" id="IPR050109">
    <property type="entry name" value="HTH-type_TetR-like_transc_reg"/>
</dbReference>
<evidence type="ECO:0000256" key="2">
    <source>
        <dbReference type="ARBA" id="ARBA00023125"/>
    </source>
</evidence>
<dbReference type="PROSITE" id="PS50977">
    <property type="entry name" value="HTH_TETR_2"/>
    <property type="match status" value="1"/>
</dbReference>
<dbReference type="InterPro" id="IPR009057">
    <property type="entry name" value="Homeodomain-like_sf"/>
</dbReference>
<feature type="DNA-binding region" description="H-T-H motif" evidence="4">
    <location>
        <begin position="55"/>
        <end position="74"/>
    </location>
</feature>
<dbReference type="Gene3D" id="1.10.357.10">
    <property type="entry name" value="Tetracycline Repressor, domain 2"/>
    <property type="match status" value="1"/>
</dbReference>
<evidence type="ECO:0000256" key="4">
    <source>
        <dbReference type="PROSITE-ProRule" id="PRU00335"/>
    </source>
</evidence>
<sequence>MAPENPGPADPARSLALLWRTSGPSGRRGRQGIDVEDIVRAAVDLADTEGLAALSMRRVAHQLGVGTMSLYTYVPGKDELVEAMVDAVYGELDLTAPAPGGWRRHLEAVARRNWELYQRHGWLAQVATGRAVLGPHAIAKYDHELRALDGIGLTDVEMDAVLTLVLGHVRTAARAAWEAARTEHRSGMSDEQWWAAHAPHLTRVLDPDRFPVAARVGAAAGTAHRAPHDPAHDFEFGLLRVLDGIEALVRTRTVDPGATTPR</sequence>